<reference evidence="1 2" key="1">
    <citation type="submission" date="2024-02" db="EMBL/GenBank/DDBJ databases">
        <authorList>
            <person name="Daric V."/>
            <person name="Darras S."/>
        </authorList>
    </citation>
    <scope>NUCLEOTIDE SEQUENCE [LARGE SCALE GENOMIC DNA]</scope>
</reference>
<accession>A0ABP0F4L7</accession>
<gene>
    <name evidence="1" type="ORF">CVLEPA_LOCUS3030</name>
</gene>
<dbReference type="EMBL" id="CAWYQH010000002">
    <property type="protein sequence ID" value="CAK8673217.1"/>
    <property type="molecule type" value="Genomic_DNA"/>
</dbReference>
<name>A0ABP0F4L7_CLALP</name>
<evidence type="ECO:0000313" key="1">
    <source>
        <dbReference type="EMBL" id="CAK8673217.1"/>
    </source>
</evidence>
<organism evidence="1 2">
    <name type="scientific">Clavelina lepadiformis</name>
    <name type="common">Light-bulb sea squirt</name>
    <name type="synonym">Ascidia lepadiformis</name>
    <dbReference type="NCBI Taxonomy" id="159417"/>
    <lineage>
        <taxon>Eukaryota</taxon>
        <taxon>Metazoa</taxon>
        <taxon>Chordata</taxon>
        <taxon>Tunicata</taxon>
        <taxon>Ascidiacea</taxon>
        <taxon>Aplousobranchia</taxon>
        <taxon>Clavelinidae</taxon>
        <taxon>Clavelina</taxon>
    </lineage>
</organism>
<proteinExistence type="predicted"/>
<sequence length="117" mass="13597">MTKSKIFSSKSSVELILVLVTFCCFYVILCEGAPRQGVRIPHRGRWNPRTQVRRRRCTSTFRSIQRGIGQDPTKCFQLFTSDGYERFNRNCRYLSRLTTVKCQGIVRRISLGKMQLG</sequence>
<evidence type="ECO:0008006" key="3">
    <source>
        <dbReference type="Google" id="ProtNLM"/>
    </source>
</evidence>
<protein>
    <recommendedName>
        <fullName evidence="3">Secreted protein</fullName>
    </recommendedName>
</protein>
<keyword evidence="2" id="KW-1185">Reference proteome</keyword>
<dbReference type="Proteomes" id="UP001642483">
    <property type="component" value="Unassembled WGS sequence"/>
</dbReference>
<evidence type="ECO:0000313" key="2">
    <source>
        <dbReference type="Proteomes" id="UP001642483"/>
    </source>
</evidence>
<comment type="caution">
    <text evidence="1">The sequence shown here is derived from an EMBL/GenBank/DDBJ whole genome shotgun (WGS) entry which is preliminary data.</text>
</comment>